<evidence type="ECO:0000313" key="3">
    <source>
        <dbReference type="Proteomes" id="UP000244005"/>
    </source>
</evidence>
<name>A0A2R6WR26_MARPO</name>
<sequence length="183" mass="21174">MRRTPLARSWRKTVATYKPYRLQWPSRQRLQQISSSRTHFQIYSYDRNLAFQPPHRPCVRAHSSILLPSSHLDGLLLRCACPPRPSADIARNDSKFPPHSGLHSRSTLLAAHPSSDSLRAGQEMDEGRKRGGQPESEREKREVSESRMLPCTARLARDRKRRNWPYIQQIKARDLAFIHDQGS</sequence>
<reference evidence="3" key="1">
    <citation type="journal article" date="2017" name="Cell">
        <title>Insights into land plant evolution garnered from the Marchantia polymorpha genome.</title>
        <authorList>
            <person name="Bowman J.L."/>
            <person name="Kohchi T."/>
            <person name="Yamato K.T."/>
            <person name="Jenkins J."/>
            <person name="Shu S."/>
            <person name="Ishizaki K."/>
            <person name="Yamaoka S."/>
            <person name="Nishihama R."/>
            <person name="Nakamura Y."/>
            <person name="Berger F."/>
            <person name="Adam C."/>
            <person name="Aki S.S."/>
            <person name="Althoff F."/>
            <person name="Araki T."/>
            <person name="Arteaga-Vazquez M.A."/>
            <person name="Balasubrmanian S."/>
            <person name="Barry K."/>
            <person name="Bauer D."/>
            <person name="Boehm C.R."/>
            <person name="Briginshaw L."/>
            <person name="Caballero-Perez J."/>
            <person name="Catarino B."/>
            <person name="Chen F."/>
            <person name="Chiyoda S."/>
            <person name="Chovatia M."/>
            <person name="Davies K.M."/>
            <person name="Delmans M."/>
            <person name="Demura T."/>
            <person name="Dierschke T."/>
            <person name="Dolan L."/>
            <person name="Dorantes-Acosta A.E."/>
            <person name="Eklund D.M."/>
            <person name="Florent S.N."/>
            <person name="Flores-Sandoval E."/>
            <person name="Fujiyama A."/>
            <person name="Fukuzawa H."/>
            <person name="Galik B."/>
            <person name="Grimanelli D."/>
            <person name="Grimwood J."/>
            <person name="Grossniklaus U."/>
            <person name="Hamada T."/>
            <person name="Haseloff J."/>
            <person name="Hetherington A.J."/>
            <person name="Higo A."/>
            <person name="Hirakawa Y."/>
            <person name="Hundley H.N."/>
            <person name="Ikeda Y."/>
            <person name="Inoue K."/>
            <person name="Inoue S.I."/>
            <person name="Ishida S."/>
            <person name="Jia Q."/>
            <person name="Kakita M."/>
            <person name="Kanazawa T."/>
            <person name="Kawai Y."/>
            <person name="Kawashima T."/>
            <person name="Kennedy M."/>
            <person name="Kinose K."/>
            <person name="Kinoshita T."/>
            <person name="Kohara Y."/>
            <person name="Koide E."/>
            <person name="Komatsu K."/>
            <person name="Kopischke S."/>
            <person name="Kubo M."/>
            <person name="Kyozuka J."/>
            <person name="Lagercrantz U."/>
            <person name="Lin S.S."/>
            <person name="Lindquist E."/>
            <person name="Lipzen A.M."/>
            <person name="Lu C.W."/>
            <person name="De Luna E."/>
            <person name="Martienssen R.A."/>
            <person name="Minamino N."/>
            <person name="Mizutani M."/>
            <person name="Mizutani M."/>
            <person name="Mochizuki N."/>
            <person name="Monte I."/>
            <person name="Mosher R."/>
            <person name="Nagasaki H."/>
            <person name="Nakagami H."/>
            <person name="Naramoto S."/>
            <person name="Nishitani K."/>
            <person name="Ohtani M."/>
            <person name="Okamoto T."/>
            <person name="Okumura M."/>
            <person name="Phillips J."/>
            <person name="Pollak B."/>
            <person name="Reinders A."/>
            <person name="Rovekamp M."/>
            <person name="Sano R."/>
            <person name="Sawa S."/>
            <person name="Schmid M.W."/>
            <person name="Shirakawa M."/>
            <person name="Solano R."/>
            <person name="Spunde A."/>
            <person name="Suetsugu N."/>
            <person name="Sugano S."/>
            <person name="Sugiyama A."/>
            <person name="Sun R."/>
            <person name="Suzuki Y."/>
            <person name="Takenaka M."/>
            <person name="Takezawa D."/>
            <person name="Tomogane H."/>
            <person name="Tsuzuki M."/>
            <person name="Ueda T."/>
            <person name="Umeda M."/>
            <person name="Ward J.M."/>
            <person name="Watanabe Y."/>
            <person name="Yazaki K."/>
            <person name="Yokoyama R."/>
            <person name="Yoshitake Y."/>
            <person name="Yotsui I."/>
            <person name="Zachgo S."/>
            <person name="Schmutz J."/>
        </authorList>
    </citation>
    <scope>NUCLEOTIDE SEQUENCE [LARGE SCALE GENOMIC DNA]</scope>
    <source>
        <strain evidence="3">Tak-1</strain>
    </source>
</reference>
<evidence type="ECO:0000256" key="1">
    <source>
        <dbReference type="SAM" id="MobiDB-lite"/>
    </source>
</evidence>
<dbReference type="AlphaFoldDB" id="A0A2R6WR26"/>
<dbReference type="EMBL" id="KZ772737">
    <property type="protein sequence ID" value="PTQ36305.1"/>
    <property type="molecule type" value="Genomic_DNA"/>
</dbReference>
<accession>A0A2R6WR26</accession>
<feature type="compositionally biased region" description="Basic and acidic residues" evidence="1">
    <location>
        <begin position="135"/>
        <end position="145"/>
    </location>
</feature>
<proteinExistence type="predicted"/>
<keyword evidence="3" id="KW-1185">Reference proteome</keyword>
<dbReference type="Proteomes" id="UP000244005">
    <property type="component" value="Unassembled WGS sequence"/>
</dbReference>
<gene>
    <name evidence="2" type="ORF">MARPO_0065s0099</name>
</gene>
<feature type="region of interest" description="Disordered" evidence="1">
    <location>
        <begin position="111"/>
        <end position="149"/>
    </location>
</feature>
<organism evidence="2 3">
    <name type="scientific">Marchantia polymorpha</name>
    <name type="common">Common liverwort</name>
    <name type="synonym">Marchantia aquatica</name>
    <dbReference type="NCBI Taxonomy" id="3197"/>
    <lineage>
        <taxon>Eukaryota</taxon>
        <taxon>Viridiplantae</taxon>
        <taxon>Streptophyta</taxon>
        <taxon>Embryophyta</taxon>
        <taxon>Marchantiophyta</taxon>
        <taxon>Marchantiopsida</taxon>
        <taxon>Marchantiidae</taxon>
        <taxon>Marchantiales</taxon>
        <taxon>Marchantiaceae</taxon>
        <taxon>Marchantia</taxon>
    </lineage>
</organism>
<protein>
    <submittedName>
        <fullName evidence="2">Uncharacterized protein</fullName>
    </submittedName>
</protein>
<evidence type="ECO:0000313" key="2">
    <source>
        <dbReference type="EMBL" id="PTQ36305.1"/>
    </source>
</evidence>